<dbReference type="SUPFAM" id="SSF48403">
    <property type="entry name" value="Ankyrin repeat"/>
    <property type="match status" value="1"/>
</dbReference>
<evidence type="ECO:0000256" key="5">
    <source>
        <dbReference type="ARBA" id="ARBA00023043"/>
    </source>
</evidence>
<dbReference type="Pfam" id="PF12796">
    <property type="entry name" value="Ank_2"/>
    <property type="match status" value="3"/>
</dbReference>
<dbReference type="Gene3D" id="1.20.58.340">
    <property type="entry name" value="Magnesium transport protein CorA, transmembrane region"/>
    <property type="match status" value="1"/>
</dbReference>
<reference evidence="9 10" key="1">
    <citation type="submission" date="2019-04" db="EMBL/GenBank/DDBJ databases">
        <title>Friends and foes A comparative genomics study of 23 Aspergillus species from section Flavi.</title>
        <authorList>
            <consortium name="DOE Joint Genome Institute"/>
            <person name="Kjaerbolling I."/>
            <person name="Vesth T."/>
            <person name="Frisvad J.C."/>
            <person name="Nybo J.L."/>
            <person name="Theobald S."/>
            <person name="Kildgaard S."/>
            <person name="Isbrandt T."/>
            <person name="Kuo A."/>
            <person name="Sato A."/>
            <person name="Lyhne E.K."/>
            <person name="Kogle M.E."/>
            <person name="Wiebenga A."/>
            <person name="Kun R.S."/>
            <person name="Lubbers R.J."/>
            <person name="Makela M.R."/>
            <person name="Barry K."/>
            <person name="Chovatia M."/>
            <person name="Clum A."/>
            <person name="Daum C."/>
            <person name="Haridas S."/>
            <person name="He G."/>
            <person name="LaButti K."/>
            <person name="Lipzen A."/>
            <person name="Mondo S."/>
            <person name="Riley R."/>
            <person name="Salamov A."/>
            <person name="Simmons B.A."/>
            <person name="Magnuson J.K."/>
            <person name="Henrissat B."/>
            <person name="Mortensen U.H."/>
            <person name="Larsen T.O."/>
            <person name="Devries R.P."/>
            <person name="Grigoriev I.V."/>
            <person name="Machida M."/>
            <person name="Baker S.E."/>
            <person name="Andersen M.R."/>
        </authorList>
    </citation>
    <scope>NUCLEOTIDE SEQUENCE [LARGE SCALE GENOMIC DNA]</scope>
    <source>
        <strain evidence="9 10">CBS 117625</strain>
    </source>
</reference>
<evidence type="ECO:0000256" key="6">
    <source>
        <dbReference type="ARBA" id="ARBA00023136"/>
    </source>
</evidence>
<evidence type="ECO:0000256" key="2">
    <source>
        <dbReference type="ARBA" id="ARBA00022692"/>
    </source>
</evidence>
<sequence>MASSLSDEPSSQSAVLKLQRDFLSLLLSPIETPKTTKTRNKAKKPKSPKTTIESLHTFIDTHHLDLNFEVDGLSPLTLAIKKLMVLHVLLRRKDLDVNFKDTQGRTALACAVDEHREVAVEALLKAPDIEVDCHDMHGQTPFAMAARLGEIGILKKLLDSGANIGSEDIQQMTPLAWAVMERQQNVVKFLLDLPGIGVDQPNSDGRTPFSLAAEQGLVPIMQLLLEKQADPHQVDDHGHTAFWWFFKRRDGPKPRLLNSATGNPFDLQILVSKLPMPSKKDPSGRNWLSWAASYGDTEVVTALLQNTTVDVNIRDDTPELFSRTPLIWALEKGERPVIDLLKKRDNMSLHLLVKEARSVWQYRALEPINALIQANYNVNLRDFQGRTPLHLACLAADGDVVLDMIKAGAEVNCQDHAGKIPLQYALEMGCKKVVQLLLNAPSADLKPVLSDEWLNLEPERASWIQITKRANSSGFDFELINDTSCDWFPEPKESRLCICKKGSIWTQLPKVFGVHRSPEDQNEYFRYFHEERGLFVVTYMSLNFPEEHHGETLYSWGIAWVSKQTTEGFARGFISMLPNGWVPHDSFELFEQFLDHLHHEWNQYCLRLTDRVEELRRDQVKAKGVSHSLIDSLVHASQSRANLSKCLQSHIDGINDIIRTNTSFDLGQKSQLATDMRLIGKKLTSKLRQSEQSLRELLQIELAWVSRNESASVKRLSWLTFVFLPPMFVSSLFGMNVNLLENNPDWRWYILFGVLSFVFTGALWLVSKALPVRISALKYPTR</sequence>
<evidence type="ECO:0000256" key="1">
    <source>
        <dbReference type="ARBA" id="ARBA00004141"/>
    </source>
</evidence>
<organism evidence="9 10">
    <name type="scientific">Aspergillus pseudotamarii</name>
    <dbReference type="NCBI Taxonomy" id="132259"/>
    <lineage>
        <taxon>Eukaryota</taxon>
        <taxon>Fungi</taxon>
        <taxon>Dikarya</taxon>
        <taxon>Ascomycota</taxon>
        <taxon>Pezizomycotina</taxon>
        <taxon>Eurotiomycetes</taxon>
        <taxon>Eurotiomycetidae</taxon>
        <taxon>Eurotiales</taxon>
        <taxon>Aspergillaceae</taxon>
        <taxon>Aspergillus</taxon>
        <taxon>Aspergillus subgen. Circumdati</taxon>
    </lineage>
</organism>
<feature type="transmembrane region" description="Helical" evidence="8">
    <location>
        <begin position="746"/>
        <end position="766"/>
    </location>
</feature>
<dbReference type="InterPro" id="IPR002523">
    <property type="entry name" value="MgTranspt_CorA/ZnTranspt_ZntB"/>
</dbReference>
<dbReference type="AlphaFoldDB" id="A0A5N6T1A6"/>
<dbReference type="PANTHER" id="PTHR24166:SF48">
    <property type="entry name" value="PROTEIN VAPYRIN"/>
    <property type="match status" value="1"/>
</dbReference>
<dbReference type="Proteomes" id="UP000325672">
    <property type="component" value="Unassembled WGS sequence"/>
</dbReference>
<feature type="repeat" description="ANK" evidence="7">
    <location>
        <begin position="283"/>
        <end position="316"/>
    </location>
</feature>
<feature type="transmembrane region" description="Helical" evidence="8">
    <location>
        <begin position="716"/>
        <end position="734"/>
    </location>
</feature>
<dbReference type="Pfam" id="PF01544">
    <property type="entry name" value="CorA"/>
    <property type="match status" value="1"/>
</dbReference>
<dbReference type="SUPFAM" id="SSF144083">
    <property type="entry name" value="Magnesium transport protein CorA, transmembrane region"/>
    <property type="match status" value="1"/>
</dbReference>
<dbReference type="Pfam" id="PF00023">
    <property type="entry name" value="Ank"/>
    <property type="match status" value="1"/>
</dbReference>
<dbReference type="InterPro" id="IPR036770">
    <property type="entry name" value="Ankyrin_rpt-contain_sf"/>
</dbReference>
<keyword evidence="5 7" id="KW-0040">ANK repeat</keyword>
<dbReference type="InterPro" id="IPR045863">
    <property type="entry name" value="CorA_TM1_TM2"/>
</dbReference>
<name>A0A5N6T1A6_ASPPS</name>
<accession>A0A5N6T1A6</accession>
<dbReference type="PROSITE" id="PS50088">
    <property type="entry name" value="ANK_REPEAT"/>
    <property type="match status" value="4"/>
</dbReference>
<evidence type="ECO:0000256" key="3">
    <source>
        <dbReference type="ARBA" id="ARBA00022737"/>
    </source>
</evidence>
<evidence type="ECO:0000256" key="7">
    <source>
        <dbReference type="PROSITE-ProRule" id="PRU00023"/>
    </source>
</evidence>
<keyword evidence="6 8" id="KW-0472">Membrane</keyword>
<dbReference type="EMBL" id="ML743563">
    <property type="protein sequence ID" value="KAE8140150.1"/>
    <property type="molecule type" value="Genomic_DNA"/>
</dbReference>
<dbReference type="SMART" id="SM00248">
    <property type="entry name" value="ANK"/>
    <property type="match status" value="9"/>
</dbReference>
<feature type="repeat" description="ANK" evidence="7">
    <location>
        <begin position="384"/>
        <end position="416"/>
    </location>
</feature>
<dbReference type="GO" id="GO:0046873">
    <property type="term" value="F:metal ion transmembrane transporter activity"/>
    <property type="evidence" value="ECO:0007669"/>
    <property type="project" value="InterPro"/>
</dbReference>
<dbReference type="GO" id="GO:0016020">
    <property type="term" value="C:membrane"/>
    <property type="evidence" value="ECO:0007669"/>
    <property type="project" value="UniProtKB-SubCell"/>
</dbReference>
<keyword evidence="3" id="KW-0677">Repeat</keyword>
<dbReference type="PROSITE" id="PS50297">
    <property type="entry name" value="ANK_REP_REGION"/>
    <property type="match status" value="3"/>
</dbReference>
<evidence type="ECO:0000313" key="9">
    <source>
        <dbReference type="EMBL" id="KAE8140150.1"/>
    </source>
</evidence>
<dbReference type="InterPro" id="IPR050889">
    <property type="entry name" value="Dendritic_Spine_Reg/Scaffold"/>
</dbReference>
<proteinExistence type="predicted"/>
<keyword evidence="2 8" id="KW-0812">Transmembrane</keyword>
<dbReference type="RefSeq" id="XP_031916213.1">
    <property type="nucleotide sequence ID" value="XM_032059352.1"/>
</dbReference>
<protein>
    <submittedName>
        <fullName evidence="9">Ankyrin repeat-containing domain protein</fullName>
    </submittedName>
</protein>
<keyword evidence="4 8" id="KW-1133">Transmembrane helix</keyword>
<gene>
    <name evidence="9" type="ORF">BDV38DRAFT_280615</name>
</gene>
<dbReference type="OrthoDB" id="194358at2759"/>
<evidence type="ECO:0000256" key="4">
    <source>
        <dbReference type="ARBA" id="ARBA00022989"/>
    </source>
</evidence>
<dbReference type="PANTHER" id="PTHR24166">
    <property type="entry name" value="ROLLING PEBBLES, ISOFORM B"/>
    <property type="match status" value="1"/>
</dbReference>
<evidence type="ECO:0000313" key="10">
    <source>
        <dbReference type="Proteomes" id="UP000325672"/>
    </source>
</evidence>
<feature type="repeat" description="ANK" evidence="7">
    <location>
        <begin position="137"/>
        <end position="169"/>
    </location>
</feature>
<keyword evidence="10" id="KW-1185">Reference proteome</keyword>
<dbReference type="InterPro" id="IPR002110">
    <property type="entry name" value="Ankyrin_rpt"/>
</dbReference>
<feature type="repeat" description="ANK" evidence="7">
    <location>
        <begin position="204"/>
        <end position="236"/>
    </location>
</feature>
<evidence type="ECO:0000256" key="8">
    <source>
        <dbReference type="SAM" id="Phobius"/>
    </source>
</evidence>
<dbReference type="GeneID" id="43643562"/>
<dbReference type="Gene3D" id="1.25.40.20">
    <property type="entry name" value="Ankyrin repeat-containing domain"/>
    <property type="match status" value="3"/>
</dbReference>
<comment type="subcellular location">
    <subcellularLocation>
        <location evidence="1">Membrane</location>
        <topology evidence="1">Multi-pass membrane protein</topology>
    </subcellularLocation>
</comment>